<dbReference type="PROSITE" id="PS51903">
    <property type="entry name" value="CLP_R"/>
    <property type="match status" value="1"/>
</dbReference>
<dbReference type="Gene3D" id="1.10.1780.10">
    <property type="entry name" value="Clp, N-terminal domain"/>
    <property type="match status" value="1"/>
</dbReference>
<gene>
    <name evidence="4" type="ORF">HEB94_004028</name>
</gene>
<evidence type="ECO:0000313" key="4">
    <source>
        <dbReference type="EMBL" id="MBE1607180.1"/>
    </source>
</evidence>
<evidence type="ECO:0000256" key="2">
    <source>
        <dbReference type="SAM" id="Coils"/>
    </source>
</evidence>
<dbReference type="Pfam" id="PF02861">
    <property type="entry name" value="Clp_N"/>
    <property type="match status" value="1"/>
</dbReference>
<dbReference type="EMBL" id="JADBEM010000001">
    <property type="protein sequence ID" value="MBE1607180.1"/>
    <property type="molecule type" value="Genomic_DNA"/>
</dbReference>
<proteinExistence type="predicted"/>
<reference evidence="4" key="1">
    <citation type="submission" date="2020-10" db="EMBL/GenBank/DDBJ databases">
        <title>Sequencing the genomes of 1000 actinobacteria strains.</title>
        <authorList>
            <person name="Klenk H.-P."/>
        </authorList>
    </citation>
    <scope>NUCLEOTIDE SEQUENCE</scope>
    <source>
        <strain evidence="4">DSM 45354</strain>
    </source>
</reference>
<dbReference type="PANTHER" id="PTHR47016:SF5">
    <property type="entry name" value="CLP DOMAIN SUPERFAMILY PROTEIN"/>
    <property type="match status" value="1"/>
</dbReference>
<dbReference type="Proteomes" id="UP000638648">
    <property type="component" value="Unassembled WGS sequence"/>
</dbReference>
<keyword evidence="5" id="KW-1185">Reference proteome</keyword>
<sequence>MILLELPDVLAVAARVIGCDSGQIVETTDLDDVELTLTEAVTAAEIGDIAHVAAELLGGLVRRKPFRGPNRRIALTVTLQLLALNDLDLDLDPVEGINLVLDSVAEGAQPSMLATHVRIRLQPLRKERKRQKKPSGLAALMSAAHRGERHHMFERFTDRARSTVVLAQEEARLLSHNYIGTEHVLLGLLREQEGLAARALESVGISLEAVRTQVLEIIGEGAQAPVGHIPFTPRAKKVLDLSLREAVQLKCDYVGTEHILLGIVREGEGVAAQVLFKLGADLNTVRQRVVTMEPESGQPRDVETTGRRVNLLREIKTLFDENDRLRAETEGAAAEIKRLRALLVRHGIDPES</sequence>
<dbReference type="Gene3D" id="1.20.120.1870">
    <property type="entry name" value="Fic/DOC protein, Fido domain"/>
    <property type="match status" value="1"/>
</dbReference>
<organism evidence="4 5">
    <name type="scientific">Actinopolymorpha pittospori</name>
    <dbReference type="NCBI Taxonomy" id="648752"/>
    <lineage>
        <taxon>Bacteria</taxon>
        <taxon>Bacillati</taxon>
        <taxon>Actinomycetota</taxon>
        <taxon>Actinomycetes</taxon>
        <taxon>Propionibacteriales</taxon>
        <taxon>Actinopolymorphaceae</taxon>
        <taxon>Actinopolymorpha</taxon>
    </lineage>
</organism>
<dbReference type="PANTHER" id="PTHR47016">
    <property type="entry name" value="ATP-DEPENDENT CLP PROTEASE ATP-BINDING SUBUNIT CLPT1, CHLOROPLASTIC"/>
    <property type="match status" value="1"/>
</dbReference>
<dbReference type="InterPro" id="IPR044217">
    <property type="entry name" value="CLPT1/2"/>
</dbReference>
<evidence type="ECO:0000259" key="3">
    <source>
        <dbReference type="PROSITE" id="PS51903"/>
    </source>
</evidence>
<dbReference type="InterPro" id="IPR004176">
    <property type="entry name" value="Clp_R_N"/>
</dbReference>
<accession>A0A927N202</accession>
<keyword evidence="2" id="KW-0175">Coiled coil</keyword>
<feature type="domain" description="Clp R" evidence="3">
    <location>
        <begin position="153"/>
        <end position="295"/>
    </location>
</feature>
<keyword evidence="1" id="KW-0677">Repeat</keyword>
<dbReference type="InterPro" id="IPR036628">
    <property type="entry name" value="Clp_N_dom_sf"/>
</dbReference>
<protein>
    <submittedName>
        <fullName evidence="4">Prophage maintenance system killer protein</fullName>
    </submittedName>
</protein>
<dbReference type="AlphaFoldDB" id="A0A927N202"/>
<feature type="coiled-coil region" evidence="2">
    <location>
        <begin position="308"/>
        <end position="342"/>
    </location>
</feature>
<evidence type="ECO:0000313" key="5">
    <source>
        <dbReference type="Proteomes" id="UP000638648"/>
    </source>
</evidence>
<name>A0A927N202_9ACTN</name>
<dbReference type="SUPFAM" id="SSF81923">
    <property type="entry name" value="Double Clp-N motif"/>
    <property type="match status" value="1"/>
</dbReference>
<comment type="caution">
    <text evidence="4">The sequence shown here is derived from an EMBL/GenBank/DDBJ whole genome shotgun (WGS) entry which is preliminary data.</text>
</comment>
<evidence type="ECO:0000256" key="1">
    <source>
        <dbReference type="PROSITE-ProRule" id="PRU01251"/>
    </source>
</evidence>
<dbReference type="FunFam" id="1.10.1780.10:FF:000001">
    <property type="entry name" value="ATP-dependent Clp protease ATP-binding subunit"/>
    <property type="match status" value="1"/>
</dbReference>
<dbReference type="InterPro" id="IPR053737">
    <property type="entry name" value="Type_II_TA_Toxin"/>
</dbReference>